<sequence length="210" mass="24408">MAGNNTEDVEGSATTDVKSTANAEIPPEFLIKHPLQNTWSLWFYDNDRNKTWEENLIELTTFDTVEDFWRLYHHIKLPSELRQGHDYAVFKQGIRPMWEDDANKMGGRWLINLEKKQRNSDLDRFWLDVVLLLIGENFDHAEEICGAVVNIRQKFDKIGIWTADASKQHGTLEIGRKLKDQLGIHGKIGFQVHRDTMVKHSSQTKNLYSV</sequence>
<evidence type="ECO:0000256" key="4">
    <source>
        <dbReference type="ARBA" id="ARBA00022884"/>
    </source>
</evidence>
<evidence type="ECO:0000313" key="8">
    <source>
        <dbReference type="EMBL" id="CAG9138447.1"/>
    </source>
</evidence>
<keyword evidence="5 7" id="KW-0648">Protein biosynthesis</keyword>
<dbReference type="PANTHER" id="PTHR11960">
    <property type="entry name" value="EUKARYOTIC TRANSLATION INITIATION FACTOR 4E RELATED"/>
    <property type="match status" value="1"/>
</dbReference>
<dbReference type="EMBL" id="CAJHNJ030000691">
    <property type="protein sequence ID" value="CAG9138447.1"/>
    <property type="molecule type" value="Genomic_DNA"/>
</dbReference>
<organism evidence="8 9">
    <name type="scientific">Plutella xylostella</name>
    <name type="common">Diamondback moth</name>
    <name type="synonym">Plutella maculipennis</name>
    <dbReference type="NCBI Taxonomy" id="51655"/>
    <lineage>
        <taxon>Eukaryota</taxon>
        <taxon>Metazoa</taxon>
        <taxon>Ecdysozoa</taxon>
        <taxon>Arthropoda</taxon>
        <taxon>Hexapoda</taxon>
        <taxon>Insecta</taxon>
        <taxon>Pterygota</taxon>
        <taxon>Neoptera</taxon>
        <taxon>Endopterygota</taxon>
        <taxon>Lepidoptera</taxon>
        <taxon>Glossata</taxon>
        <taxon>Ditrysia</taxon>
        <taxon>Yponomeutoidea</taxon>
        <taxon>Plutellidae</taxon>
        <taxon>Plutella</taxon>
    </lineage>
</organism>
<keyword evidence="9" id="KW-1185">Reference proteome</keyword>
<dbReference type="AlphaFoldDB" id="A0A8S4GEX9"/>
<dbReference type="InterPro" id="IPR019770">
    <property type="entry name" value="TIF_eIF_4E_CS"/>
</dbReference>
<evidence type="ECO:0000256" key="5">
    <source>
        <dbReference type="ARBA" id="ARBA00022917"/>
    </source>
</evidence>
<keyword evidence="3" id="KW-0810">Translation regulation</keyword>
<dbReference type="Proteomes" id="UP000653454">
    <property type="component" value="Unassembled WGS sequence"/>
</dbReference>
<proteinExistence type="inferred from homology"/>
<dbReference type="InterPro" id="IPR023398">
    <property type="entry name" value="TIF_eIF4e-like"/>
</dbReference>
<evidence type="ECO:0000256" key="7">
    <source>
        <dbReference type="RuleBase" id="RU004374"/>
    </source>
</evidence>
<evidence type="ECO:0000256" key="2">
    <source>
        <dbReference type="ARBA" id="ARBA00022540"/>
    </source>
</evidence>
<evidence type="ECO:0000256" key="1">
    <source>
        <dbReference type="ARBA" id="ARBA00009860"/>
    </source>
</evidence>
<keyword evidence="2 7" id="KW-0396">Initiation factor</keyword>
<gene>
    <name evidence="8" type="ORF">PLXY2_LOCUS16738</name>
</gene>
<dbReference type="GO" id="GO:0006417">
    <property type="term" value="P:regulation of translation"/>
    <property type="evidence" value="ECO:0007669"/>
    <property type="project" value="UniProtKB-KW"/>
</dbReference>
<evidence type="ECO:0000256" key="6">
    <source>
        <dbReference type="ARBA" id="ARBA00032656"/>
    </source>
</evidence>
<dbReference type="GO" id="GO:0000340">
    <property type="term" value="F:RNA 7-methylguanosine cap binding"/>
    <property type="evidence" value="ECO:0007669"/>
    <property type="project" value="TreeGrafter"/>
</dbReference>
<dbReference type="SUPFAM" id="SSF55418">
    <property type="entry name" value="eIF4e-like"/>
    <property type="match status" value="1"/>
</dbReference>
<comment type="similarity">
    <text evidence="1 7">Belongs to the eukaryotic initiation factor 4E family.</text>
</comment>
<reference evidence="8" key="1">
    <citation type="submission" date="2020-11" db="EMBL/GenBank/DDBJ databases">
        <authorList>
            <person name="Whiteford S."/>
        </authorList>
    </citation>
    <scope>NUCLEOTIDE SEQUENCE</scope>
</reference>
<dbReference type="Gene3D" id="3.30.760.10">
    <property type="entry name" value="RNA Cap, Translation Initiation Factor Eif4e"/>
    <property type="match status" value="1"/>
</dbReference>
<keyword evidence="4 7" id="KW-0694">RNA-binding</keyword>
<dbReference type="GO" id="GO:0016281">
    <property type="term" value="C:eukaryotic translation initiation factor 4F complex"/>
    <property type="evidence" value="ECO:0007669"/>
    <property type="project" value="TreeGrafter"/>
</dbReference>
<dbReference type="PROSITE" id="PS00813">
    <property type="entry name" value="IF4E"/>
    <property type="match status" value="1"/>
</dbReference>
<name>A0A8S4GEX9_PLUXY</name>
<protein>
    <recommendedName>
        <fullName evidence="6">eIF-4F 25 kDa subunit</fullName>
    </recommendedName>
</protein>
<dbReference type="InterPro" id="IPR001040">
    <property type="entry name" value="TIF_eIF_4E"/>
</dbReference>
<dbReference type="GO" id="GO:0003743">
    <property type="term" value="F:translation initiation factor activity"/>
    <property type="evidence" value="ECO:0007669"/>
    <property type="project" value="UniProtKB-KW"/>
</dbReference>
<dbReference type="OrthoDB" id="590761at2759"/>
<comment type="caution">
    <text evidence="8">The sequence shown here is derived from an EMBL/GenBank/DDBJ whole genome shotgun (WGS) entry which is preliminary data.</text>
</comment>
<evidence type="ECO:0000313" key="9">
    <source>
        <dbReference type="Proteomes" id="UP000653454"/>
    </source>
</evidence>
<evidence type="ECO:0000256" key="3">
    <source>
        <dbReference type="ARBA" id="ARBA00022845"/>
    </source>
</evidence>
<accession>A0A8S4GEX9</accession>
<dbReference type="PANTHER" id="PTHR11960:SF8">
    <property type="entry name" value="EUKARYOTIC TRANSLATION INITIATION FACTOR 4E1-RELATED"/>
    <property type="match status" value="1"/>
</dbReference>
<dbReference type="Pfam" id="PF01652">
    <property type="entry name" value="IF4E"/>
    <property type="match status" value="1"/>
</dbReference>